<dbReference type="EMBL" id="LKEB01000009">
    <property type="protein sequence ID" value="ROW15492.1"/>
    <property type="molecule type" value="Genomic_DNA"/>
</dbReference>
<accession>A0A423XHJ3</accession>
<sequence length="272" mass="30931">MSDLYTYDYSNPKYDEQRNQWYWEGRRSDTGKKVRKYDRIEGQGQATQYETNQYAQAGYQYASQHATGSIEAGMQAMNLHQQPVDPYGTIVPNYTTLQTGAQTQDRNHLLLLREQPILIYKIERTMPIRGSLRLQERATEQEVILTSRDPTRVKAGLLQCQIPPSSHPFYKAVTAEAMSMMAIMGRLTMDNITDDPQEHSVLQQGLVMGKVLHLFRAAGLDIPPSKEAPTPWVDPVTTMMKKHFGLGLKPAVTYMTMEVLEKCLPEEALSTK</sequence>
<evidence type="ECO:0000313" key="1">
    <source>
        <dbReference type="EMBL" id="ROW15492.1"/>
    </source>
</evidence>
<organism evidence="1 2">
    <name type="scientific">Cytospora leucostoma</name>
    <dbReference type="NCBI Taxonomy" id="1230097"/>
    <lineage>
        <taxon>Eukaryota</taxon>
        <taxon>Fungi</taxon>
        <taxon>Dikarya</taxon>
        <taxon>Ascomycota</taxon>
        <taxon>Pezizomycotina</taxon>
        <taxon>Sordariomycetes</taxon>
        <taxon>Sordariomycetidae</taxon>
        <taxon>Diaporthales</taxon>
        <taxon>Cytosporaceae</taxon>
        <taxon>Cytospora</taxon>
    </lineage>
</organism>
<dbReference type="InParanoid" id="A0A423XHJ3"/>
<comment type="caution">
    <text evidence="1">The sequence shown here is derived from an EMBL/GenBank/DDBJ whole genome shotgun (WGS) entry which is preliminary data.</text>
</comment>
<dbReference type="AlphaFoldDB" id="A0A423XHJ3"/>
<protein>
    <submittedName>
        <fullName evidence="1">Uncharacterized protein</fullName>
    </submittedName>
</protein>
<proteinExistence type="predicted"/>
<evidence type="ECO:0000313" key="2">
    <source>
        <dbReference type="Proteomes" id="UP000285146"/>
    </source>
</evidence>
<dbReference type="OrthoDB" id="3559580at2759"/>
<name>A0A423XHJ3_9PEZI</name>
<keyword evidence="2" id="KW-1185">Reference proteome</keyword>
<reference evidence="1 2" key="1">
    <citation type="submission" date="2015-09" db="EMBL/GenBank/DDBJ databases">
        <title>Host preference determinants of Valsa canker pathogens revealed by comparative genomics.</title>
        <authorList>
            <person name="Yin Z."/>
            <person name="Huang L."/>
        </authorList>
    </citation>
    <scope>NUCLEOTIDE SEQUENCE [LARGE SCALE GENOMIC DNA]</scope>
    <source>
        <strain evidence="1 2">SXYLt</strain>
    </source>
</reference>
<dbReference type="STRING" id="1230097.A0A423XHJ3"/>
<gene>
    <name evidence="1" type="ORF">VPNG_02236</name>
</gene>
<dbReference type="Proteomes" id="UP000285146">
    <property type="component" value="Unassembled WGS sequence"/>
</dbReference>